<reference evidence="1 2" key="1">
    <citation type="journal article" date="2023" name="Front. Microbiol.">
        <title>Phylogeography and host specificity of Pasteurellaceae pathogenic to sea-farmed fish in the north-east Atlantic.</title>
        <authorList>
            <person name="Gulla S."/>
            <person name="Colquhoun D.J."/>
            <person name="Olsen A.B."/>
            <person name="Spilsberg B."/>
            <person name="Lagesen K."/>
            <person name="Aakesson C.P."/>
            <person name="Strom S."/>
            <person name="Manji F."/>
            <person name="Birkbeck T.H."/>
            <person name="Nilsen H.K."/>
        </authorList>
    </citation>
    <scope>NUCLEOTIDE SEQUENCE [LARGE SCALE GENOMIC DNA]</scope>
    <source>
        <strain evidence="1 2">VIO11850</strain>
    </source>
</reference>
<name>A0ABT9JL17_9PAST</name>
<organism evidence="1 2">
    <name type="scientific">Phocoenobacter skyensis</name>
    <dbReference type="NCBI Taxonomy" id="97481"/>
    <lineage>
        <taxon>Bacteria</taxon>
        <taxon>Pseudomonadati</taxon>
        <taxon>Pseudomonadota</taxon>
        <taxon>Gammaproteobacteria</taxon>
        <taxon>Pasteurellales</taxon>
        <taxon>Pasteurellaceae</taxon>
        <taxon>Phocoenobacter</taxon>
    </lineage>
</organism>
<evidence type="ECO:0000313" key="2">
    <source>
        <dbReference type="Proteomes" id="UP001224812"/>
    </source>
</evidence>
<sequence length="131" mass="15715">MTITNEQWQEIEKKLKNTLFARVTFKYKNNEINVVNTLVGDRLKKVVYINNEIKGAWDDEEHPMHQITKEVWFTKGEYLYTREFRNRFKGRMLDEDLNRKISVYSPIFGSIKTLIRQYKKLKGLELIQIGV</sequence>
<dbReference type="EMBL" id="JASAVS010000010">
    <property type="protein sequence ID" value="MDP8085412.1"/>
    <property type="molecule type" value="Genomic_DNA"/>
</dbReference>
<comment type="caution">
    <text evidence="1">The sequence shown here is derived from an EMBL/GenBank/DDBJ whole genome shotgun (WGS) entry which is preliminary data.</text>
</comment>
<proteinExistence type="predicted"/>
<protein>
    <submittedName>
        <fullName evidence="1">Uncharacterized protein</fullName>
    </submittedName>
</protein>
<keyword evidence="2" id="KW-1185">Reference proteome</keyword>
<dbReference type="Proteomes" id="UP001224812">
    <property type="component" value="Unassembled WGS sequence"/>
</dbReference>
<evidence type="ECO:0000313" key="1">
    <source>
        <dbReference type="EMBL" id="MDP8085412.1"/>
    </source>
</evidence>
<gene>
    <name evidence="1" type="ORF">QJT92_05665</name>
</gene>
<accession>A0ABT9JL17</accession>
<dbReference type="RefSeq" id="WP_306383898.1">
    <property type="nucleotide sequence ID" value="NZ_JASAVR010000011.1"/>
</dbReference>